<protein>
    <submittedName>
        <fullName evidence="1">Uncharacterized protein</fullName>
    </submittedName>
</protein>
<dbReference type="HOGENOM" id="CLU_1620153_0_0_1"/>
<dbReference type="GO" id="GO:0004553">
    <property type="term" value="F:hydrolase activity, hydrolyzing O-glycosyl compounds"/>
    <property type="evidence" value="ECO:0007669"/>
    <property type="project" value="InterPro"/>
</dbReference>
<organism evidence="1 2">
    <name type="scientific">Stachybotrys chartarum (strain CBS 109288 / IBT 7711)</name>
    <name type="common">Toxic black mold</name>
    <name type="synonym">Stilbospora chartarum</name>
    <dbReference type="NCBI Taxonomy" id="1280523"/>
    <lineage>
        <taxon>Eukaryota</taxon>
        <taxon>Fungi</taxon>
        <taxon>Dikarya</taxon>
        <taxon>Ascomycota</taxon>
        <taxon>Pezizomycotina</taxon>
        <taxon>Sordariomycetes</taxon>
        <taxon>Hypocreomycetidae</taxon>
        <taxon>Hypocreales</taxon>
        <taxon>Stachybotryaceae</taxon>
        <taxon>Stachybotrys</taxon>
    </lineage>
</organism>
<dbReference type="InterPro" id="IPR016288">
    <property type="entry name" value="Beta_cellobiohydrolase"/>
</dbReference>
<dbReference type="InterPro" id="IPR036434">
    <property type="entry name" value="Beta_cellobiohydrolase_sf"/>
</dbReference>
<reference evidence="1 2" key="1">
    <citation type="journal article" date="2014" name="BMC Genomics">
        <title>Comparative genome sequencing reveals chemotype-specific gene clusters in the toxigenic black mold Stachybotrys.</title>
        <authorList>
            <person name="Semeiks J."/>
            <person name="Borek D."/>
            <person name="Otwinowski Z."/>
            <person name="Grishin N.V."/>
        </authorList>
    </citation>
    <scope>NUCLEOTIDE SEQUENCE [LARGE SCALE GENOMIC DNA]</scope>
    <source>
        <strain evidence="2">CBS 109288 / IBT 7711</strain>
    </source>
</reference>
<proteinExistence type="predicted"/>
<dbReference type="Pfam" id="PF01341">
    <property type="entry name" value="Glyco_hydro_6"/>
    <property type="match status" value="1"/>
</dbReference>
<keyword evidence="2" id="KW-1185">Reference proteome</keyword>
<evidence type="ECO:0000313" key="1">
    <source>
        <dbReference type="EMBL" id="KEY74950.1"/>
    </source>
</evidence>
<name>A0A084BBM1_STACB</name>
<accession>A0A084BBM1</accession>
<dbReference type="Gene3D" id="3.20.20.40">
    <property type="entry name" value="1, 4-beta cellobiohydrolase"/>
    <property type="match status" value="1"/>
</dbReference>
<dbReference type="SUPFAM" id="SSF51989">
    <property type="entry name" value="Glycosyl hydrolases family 6, cellulases"/>
    <property type="match status" value="1"/>
</dbReference>
<dbReference type="Proteomes" id="UP000028045">
    <property type="component" value="Unassembled WGS sequence"/>
</dbReference>
<evidence type="ECO:0000313" key="2">
    <source>
        <dbReference type="Proteomes" id="UP000028045"/>
    </source>
</evidence>
<sequence>MTIINNMEAIFKNMPALSITYQYVEVNLEPHKTPTNTATLRPREPSYYDYSISSRAERSIVCHRSRIRIGYWSATALSMERLAHSFPTFIVGWSRVHLPGAREELGEWCNVAPAGLDQSQETDSGNPYIDAPAAGVWFNDYVKVLVENTHLDIEPAAPSYRRYI</sequence>
<dbReference type="GO" id="GO:0030245">
    <property type="term" value="P:cellulose catabolic process"/>
    <property type="evidence" value="ECO:0007669"/>
    <property type="project" value="InterPro"/>
</dbReference>
<dbReference type="EMBL" id="KL647405">
    <property type="protein sequence ID" value="KEY74950.1"/>
    <property type="molecule type" value="Genomic_DNA"/>
</dbReference>
<gene>
    <name evidence="1" type="ORF">S7711_01299</name>
</gene>
<dbReference type="AlphaFoldDB" id="A0A084BBM1"/>